<comment type="caution">
    <text evidence="3">The sequence shown here is derived from an EMBL/GenBank/DDBJ whole genome shotgun (WGS) entry which is preliminary data.</text>
</comment>
<name>A0ABX3P9M5_9HYPH</name>
<gene>
    <name evidence="3" type="ORF">BTR14_19475</name>
</gene>
<dbReference type="Proteomes" id="UP000192652">
    <property type="component" value="Unassembled WGS sequence"/>
</dbReference>
<evidence type="ECO:0000256" key="2">
    <source>
        <dbReference type="SAM" id="SignalP"/>
    </source>
</evidence>
<feature type="chain" id="PRO_5045225466" evidence="2">
    <location>
        <begin position="24"/>
        <end position="439"/>
    </location>
</feature>
<reference evidence="3 4" key="1">
    <citation type="journal article" date="2017" name="Antonie Van Leeuwenhoek">
        <title>Rhizobium rhizosphaerae sp. nov., a novel species isolated from rice rhizosphere.</title>
        <authorList>
            <person name="Zhao J.J."/>
            <person name="Zhang J."/>
            <person name="Zhang R.J."/>
            <person name="Zhang C.W."/>
            <person name="Yin H.Q."/>
            <person name="Zhang X.X."/>
        </authorList>
    </citation>
    <scope>NUCLEOTIDE SEQUENCE [LARGE SCALE GENOMIC DNA]</scope>
    <source>
        <strain evidence="3 4">RD15</strain>
    </source>
</reference>
<feature type="region of interest" description="Disordered" evidence="1">
    <location>
        <begin position="342"/>
        <end position="416"/>
    </location>
</feature>
<evidence type="ECO:0000256" key="1">
    <source>
        <dbReference type="SAM" id="MobiDB-lite"/>
    </source>
</evidence>
<evidence type="ECO:0000313" key="3">
    <source>
        <dbReference type="EMBL" id="OQP84351.1"/>
    </source>
</evidence>
<feature type="signal peptide" evidence="2">
    <location>
        <begin position="1"/>
        <end position="23"/>
    </location>
</feature>
<dbReference type="NCBIfam" id="NF009442">
    <property type="entry name" value="PRK12798.1-4"/>
    <property type="match status" value="1"/>
</dbReference>
<keyword evidence="2" id="KW-0732">Signal</keyword>
<sequence length="439" mass="46976">MARMLKSLLCTVAIALATGPVRAAGPDAALPPYQMLRSLQYIQDSVVHGDHAAGDMQRYMLAEIDKRLLTASPDVFDDPRNVDAALIYAMSGGNPQTLKVLADRDTRGRFDNRIVDALSHYLNGKGALIVTLLTKTIGEYHNAATEPYLALVLANALAAQNADEANKYYDKARLYAPGTNIEEAALRRSLFLTVQKKQNDRAFVYAVRYARRFMTSPYAGQFADSFVDLVMATYTDGKKDQVEDVLAFMDRPRRREVYLRIARRAAIGGMTDLARLAAEQAEALADPGDTSPKTLASLYAGLVDVPSSGVLDALKALEAIPENHLTERDRALRDAARHVAEEVLRSPPEPDEAAAASEPGHVAPSLSHDVAAGETGSGASPFAPAPGAAAMAEAPAPAPAGNAAATPEPGLDPVLTSFVEDGKSKLKSIDDLLKSEKNP</sequence>
<keyword evidence="4" id="KW-1185">Reference proteome</keyword>
<organism evidence="3 4">
    <name type="scientific">Xaviernesmea rhizosphaerae</name>
    <dbReference type="NCBI Taxonomy" id="1672749"/>
    <lineage>
        <taxon>Bacteria</taxon>
        <taxon>Pseudomonadati</taxon>
        <taxon>Pseudomonadota</taxon>
        <taxon>Alphaproteobacteria</taxon>
        <taxon>Hyphomicrobiales</taxon>
        <taxon>Rhizobiaceae</taxon>
        <taxon>Rhizobium/Agrobacterium group</taxon>
        <taxon>Xaviernesmea</taxon>
    </lineage>
</organism>
<feature type="compositionally biased region" description="Low complexity" evidence="1">
    <location>
        <begin position="377"/>
        <end position="409"/>
    </location>
</feature>
<dbReference type="RefSeq" id="WP_081177400.1">
    <property type="nucleotide sequence ID" value="NZ_MSPX01000021.1"/>
</dbReference>
<protein>
    <submittedName>
        <fullName evidence="3">Chemotaxis protein</fullName>
    </submittedName>
</protein>
<proteinExistence type="predicted"/>
<accession>A0ABX3P9M5</accession>
<evidence type="ECO:0000313" key="4">
    <source>
        <dbReference type="Proteomes" id="UP000192652"/>
    </source>
</evidence>
<dbReference type="EMBL" id="MSPX01000021">
    <property type="protein sequence ID" value="OQP84351.1"/>
    <property type="molecule type" value="Genomic_DNA"/>
</dbReference>